<dbReference type="EMBL" id="BAAAHK010000003">
    <property type="protein sequence ID" value="GAA0931969.1"/>
    <property type="molecule type" value="Genomic_DNA"/>
</dbReference>
<evidence type="ECO:0000313" key="2">
    <source>
        <dbReference type="Proteomes" id="UP001500542"/>
    </source>
</evidence>
<dbReference type="Proteomes" id="UP001500542">
    <property type="component" value="Unassembled WGS sequence"/>
</dbReference>
<keyword evidence="2" id="KW-1185">Reference proteome</keyword>
<organism evidence="1 2">
    <name type="scientific">Kribbella koreensis</name>
    <dbReference type="NCBI Taxonomy" id="57909"/>
    <lineage>
        <taxon>Bacteria</taxon>
        <taxon>Bacillati</taxon>
        <taxon>Actinomycetota</taxon>
        <taxon>Actinomycetes</taxon>
        <taxon>Propionibacteriales</taxon>
        <taxon>Kribbellaceae</taxon>
        <taxon>Kribbella</taxon>
    </lineage>
</organism>
<reference evidence="1 2" key="1">
    <citation type="journal article" date="2019" name="Int. J. Syst. Evol. Microbiol.">
        <title>The Global Catalogue of Microorganisms (GCM) 10K type strain sequencing project: providing services to taxonomists for standard genome sequencing and annotation.</title>
        <authorList>
            <consortium name="The Broad Institute Genomics Platform"/>
            <consortium name="The Broad Institute Genome Sequencing Center for Infectious Disease"/>
            <person name="Wu L."/>
            <person name="Ma J."/>
        </authorList>
    </citation>
    <scope>NUCLEOTIDE SEQUENCE [LARGE SCALE GENOMIC DNA]</scope>
    <source>
        <strain evidence="1 2">JCM 10977</strain>
    </source>
</reference>
<proteinExistence type="predicted"/>
<protein>
    <recommendedName>
        <fullName evidence="3">Antitoxin</fullName>
    </recommendedName>
</protein>
<evidence type="ECO:0008006" key="3">
    <source>
        <dbReference type="Google" id="ProtNLM"/>
    </source>
</evidence>
<comment type="caution">
    <text evidence="1">The sequence shown here is derived from an EMBL/GenBank/DDBJ whole genome shotgun (WGS) entry which is preliminary data.</text>
</comment>
<sequence length="118" mass="12922">MNAETPYLLPDGESAWVIETSVAATHLGDMLSRFRAGESEPMIFGDAGQPEGVVISWDDWRRLMALAADEEGFDHIYQTARERLADKNAGPSIPFEDVAAELGIDLNEDADQADKPKS</sequence>
<accession>A0ABN1PR15</accession>
<evidence type="ECO:0000313" key="1">
    <source>
        <dbReference type="EMBL" id="GAA0931969.1"/>
    </source>
</evidence>
<name>A0ABN1PR15_9ACTN</name>
<dbReference type="RefSeq" id="WP_343966453.1">
    <property type="nucleotide sequence ID" value="NZ_BAAAHK010000003.1"/>
</dbReference>
<gene>
    <name evidence="1" type="ORF">GCM10009554_16180</name>
</gene>